<proteinExistence type="predicted"/>
<name>A0ABR7K718_9FIRM</name>
<sequence length="226" mass="26021">MEMFLTLISGIGWIIVYEECIRLGFKEKTYAMPLFALGLNFAWEATYSFSDIFLAAHGPLEGLNLIQAYVNASWAILDIVILFTYFKYGKNEFPKSINQKHFPAWIILVIICCFALQYVFIKEFGFIMGAKYSAFLQNLLMSVMFINMYVKRENMNGQSLLLAYAKWIGTLAPTILFGILDYNILVLVCGIFCSVFDIIYIHLLSKYKKTKLYNETQNDIPIGYRG</sequence>
<keyword evidence="2 5" id="KW-0812">Transmembrane</keyword>
<keyword evidence="7" id="KW-1185">Reference proteome</keyword>
<dbReference type="InterPro" id="IPR039020">
    <property type="entry name" value="PaxB-like"/>
</dbReference>
<feature type="transmembrane region" description="Helical" evidence="5">
    <location>
        <begin position="132"/>
        <end position="149"/>
    </location>
</feature>
<feature type="transmembrane region" description="Helical" evidence="5">
    <location>
        <begin position="66"/>
        <end position="86"/>
    </location>
</feature>
<dbReference type="RefSeq" id="WP_187006854.1">
    <property type="nucleotide sequence ID" value="NZ_JACRWD010000010.1"/>
</dbReference>
<evidence type="ECO:0000256" key="2">
    <source>
        <dbReference type="ARBA" id="ARBA00022692"/>
    </source>
</evidence>
<evidence type="ECO:0000313" key="7">
    <source>
        <dbReference type="Proteomes" id="UP000611796"/>
    </source>
</evidence>
<feature type="transmembrane region" description="Helical" evidence="5">
    <location>
        <begin position="161"/>
        <end position="179"/>
    </location>
</feature>
<protein>
    <recommendedName>
        <fullName evidence="8">PQ loop repeat protein</fullName>
    </recommendedName>
</protein>
<feature type="transmembrane region" description="Helical" evidence="5">
    <location>
        <begin position="102"/>
        <end position="120"/>
    </location>
</feature>
<dbReference type="EMBL" id="JACRWD010000010">
    <property type="protein sequence ID" value="MBC6004888.1"/>
    <property type="molecule type" value="Genomic_DNA"/>
</dbReference>
<accession>A0ABR7K718</accession>
<evidence type="ECO:0000313" key="6">
    <source>
        <dbReference type="EMBL" id="MBC6004888.1"/>
    </source>
</evidence>
<comment type="caution">
    <text evidence="6">The sequence shown here is derived from an EMBL/GenBank/DDBJ whole genome shotgun (WGS) entry which is preliminary data.</text>
</comment>
<organism evidence="6 7">
    <name type="scientific">Paeniclostridium hominis</name>
    <dbReference type="NCBI Taxonomy" id="2764329"/>
    <lineage>
        <taxon>Bacteria</taxon>
        <taxon>Bacillati</taxon>
        <taxon>Bacillota</taxon>
        <taxon>Clostridia</taxon>
        <taxon>Peptostreptococcales</taxon>
        <taxon>Peptostreptococcaceae</taxon>
        <taxon>Paeniclostridium</taxon>
    </lineage>
</organism>
<comment type="subcellular location">
    <subcellularLocation>
        <location evidence="1">Membrane</location>
        <topology evidence="1">Multi-pass membrane protein</topology>
    </subcellularLocation>
</comment>
<keyword evidence="4 5" id="KW-0472">Membrane</keyword>
<evidence type="ECO:0000256" key="1">
    <source>
        <dbReference type="ARBA" id="ARBA00004141"/>
    </source>
</evidence>
<dbReference type="PANTHER" id="PTHR42038">
    <property type="match status" value="1"/>
</dbReference>
<dbReference type="Pfam" id="PF25129">
    <property type="entry name" value="Pyr4-TMTC"/>
    <property type="match status" value="1"/>
</dbReference>
<dbReference type="Proteomes" id="UP000611796">
    <property type="component" value="Unassembled WGS sequence"/>
</dbReference>
<evidence type="ECO:0000256" key="5">
    <source>
        <dbReference type="SAM" id="Phobius"/>
    </source>
</evidence>
<reference evidence="6 7" key="1">
    <citation type="submission" date="2020-08" db="EMBL/GenBank/DDBJ databases">
        <authorList>
            <person name="Liu C."/>
            <person name="Sun Q."/>
        </authorList>
    </citation>
    <scope>NUCLEOTIDE SEQUENCE [LARGE SCALE GENOMIC DNA]</scope>
    <source>
        <strain evidence="6 7">NSJ-45</strain>
    </source>
</reference>
<evidence type="ECO:0008006" key="8">
    <source>
        <dbReference type="Google" id="ProtNLM"/>
    </source>
</evidence>
<dbReference type="PANTHER" id="PTHR42038:SF2">
    <property type="entry name" value="TERPENE CYCLASE AUSL"/>
    <property type="match status" value="1"/>
</dbReference>
<keyword evidence="3 5" id="KW-1133">Transmembrane helix</keyword>
<feature type="transmembrane region" description="Helical" evidence="5">
    <location>
        <begin position="185"/>
        <end position="204"/>
    </location>
</feature>
<evidence type="ECO:0000256" key="4">
    <source>
        <dbReference type="ARBA" id="ARBA00023136"/>
    </source>
</evidence>
<gene>
    <name evidence="6" type="ORF">H8891_13930</name>
</gene>
<evidence type="ECO:0000256" key="3">
    <source>
        <dbReference type="ARBA" id="ARBA00022989"/>
    </source>
</evidence>